<protein>
    <submittedName>
        <fullName evidence="2">Uncharacterized protein</fullName>
    </submittedName>
</protein>
<evidence type="ECO:0000313" key="3">
    <source>
        <dbReference type="Proteomes" id="UP000011661"/>
    </source>
</evidence>
<accession>L9WD17</accession>
<keyword evidence="3" id="KW-1185">Reference proteome</keyword>
<gene>
    <name evidence="2" type="ORF">C495_03277</name>
</gene>
<comment type="caution">
    <text evidence="2">The sequence shown here is derived from an EMBL/GenBank/DDBJ whole genome shotgun (WGS) entry which is preliminary data.</text>
</comment>
<dbReference type="AlphaFoldDB" id="L9WD17"/>
<dbReference type="PATRIC" id="fig|1230460.4.peg.658"/>
<dbReference type="PROSITE" id="PS51257">
    <property type="entry name" value="PROKAR_LIPOPROTEIN"/>
    <property type="match status" value="1"/>
</dbReference>
<reference evidence="2 3" key="1">
    <citation type="journal article" date="2014" name="PLoS Genet.">
        <title>Phylogenetically driven sequencing of extremely halophilic archaea reveals strategies for static and dynamic osmo-response.</title>
        <authorList>
            <person name="Becker E.A."/>
            <person name="Seitzer P.M."/>
            <person name="Tritt A."/>
            <person name="Larsen D."/>
            <person name="Krusor M."/>
            <person name="Yao A.I."/>
            <person name="Wu D."/>
            <person name="Madern D."/>
            <person name="Eisen J.A."/>
            <person name="Darling A.E."/>
            <person name="Facciotti M.T."/>
        </authorList>
    </citation>
    <scope>NUCLEOTIDE SEQUENCE [LARGE SCALE GENOMIC DNA]</scope>
    <source>
        <strain evidence="2 3">JCM 14089</strain>
    </source>
</reference>
<organism evidence="2 3">
    <name type="scientific">Natronorubrum sulfidifaciens JCM 14089</name>
    <dbReference type="NCBI Taxonomy" id="1230460"/>
    <lineage>
        <taxon>Archaea</taxon>
        <taxon>Methanobacteriati</taxon>
        <taxon>Methanobacteriota</taxon>
        <taxon>Stenosarchaea group</taxon>
        <taxon>Halobacteria</taxon>
        <taxon>Halobacteriales</taxon>
        <taxon>Natrialbaceae</taxon>
        <taxon>Natronorubrum</taxon>
    </lineage>
</organism>
<dbReference type="RefSeq" id="WP_008159977.1">
    <property type="nucleotide sequence ID" value="NZ_AOHX01000026.1"/>
</dbReference>
<sequence>MTKFSRRGLLAGAGTVVTGVVAGCLDDAAVGTGESEPGNGDDTDETDSSPLAGAVTADAVVDYPEFVDGVTVSDDGRQIELADPKLEFSLSAVVEGTETGGDGLRVSRDLGSEVPTAYIAPEIGDDGVTYHVFANEAFVDHADWEVVTIEDNAITDERAASFTELQAGVSHLARESTADIDSLVVVDGGRDALERSDSEETAVGIRQLDGDTVPATPQVAFDIDHGTDSDPVVEITHASGDTLEGDHVAVDVDGERIEDPFDVETVAAGETATLEDVPAGAALRVLYEANGETAVLTSTTVRR</sequence>
<dbReference type="OrthoDB" id="241375at2157"/>
<dbReference type="Proteomes" id="UP000011661">
    <property type="component" value="Unassembled WGS sequence"/>
</dbReference>
<evidence type="ECO:0000256" key="1">
    <source>
        <dbReference type="SAM" id="MobiDB-lite"/>
    </source>
</evidence>
<name>L9WD17_9EURY</name>
<proteinExistence type="predicted"/>
<feature type="region of interest" description="Disordered" evidence="1">
    <location>
        <begin position="31"/>
        <end position="50"/>
    </location>
</feature>
<evidence type="ECO:0000313" key="2">
    <source>
        <dbReference type="EMBL" id="ELY47247.1"/>
    </source>
</evidence>
<dbReference type="eggNOG" id="ENOG502N5SI">
    <property type="taxonomic scope" value="Archaea"/>
</dbReference>
<dbReference type="STRING" id="1230460.C495_03277"/>
<dbReference type="EMBL" id="AOHX01000026">
    <property type="protein sequence ID" value="ELY47247.1"/>
    <property type="molecule type" value="Genomic_DNA"/>
</dbReference>